<proteinExistence type="predicted"/>
<sequence length="135" mass="15421">MTKPETSRARRRQATRIMPAFNGLTLSEPFTCPNCHQHYGQVIQFTYGYVRQIDYEIGDTIVWEFGPPDDEGVPEAGRVYVEAILEGACSHCGRLLPWPRSAFEIELRKDAIVAARPGIHHMTHTREDRWVVAEP</sequence>
<gene>
    <name evidence="1" type="ORF">C1I98_12220</name>
</gene>
<comment type="caution">
    <text evidence="1">The sequence shown here is derived from an EMBL/GenBank/DDBJ whole genome shotgun (WGS) entry which is preliminary data.</text>
</comment>
<name>A0A2W2IFI3_9ACTN</name>
<dbReference type="EMBL" id="POUA01000073">
    <property type="protein sequence ID" value="PZG48864.1"/>
    <property type="molecule type" value="Genomic_DNA"/>
</dbReference>
<dbReference type="Proteomes" id="UP000248544">
    <property type="component" value="Unassembled WGS sequence"/>
</dbReference>
<evidence type="ECO:0000313" key="1">
    <source>
        <dbReference type="EMBL" id="PZG48864.1"/>
    </source>
</evidence>
<organism evidence="1 2">
    <name type="scientific">Spongiactinospora gelatinilytica</name>
    <dbReference type="NCBI Taxonomy" id="2666298"/>
    <lineage>
        <taxon>Bacteria</taxon>
        <taxon>Bacillati</taxon>
        <taxon>Actinomycetota</taxon>
        <taxon>Actinomycetes</taxon>
        <taxon>Streptosporangiales</taxon>
        <taxon>Streptosporangiaceae</taxon>
        <taxon>Spongiactinospora</taxon>
    </lineage>
</organism>
<reference evidence="1 2" key="1">
    <citation type="submission" date="2018-01" db="EMBL/GenBank/DDBJ databases">
        <title>Draft genome sequence of Sphaerisporangium sp. 7K107.</title>
        <authorList>
            <person name="Sahin N."/>
            <person name="Saygin H."/>
            <person name="Ay H."/>
        </authorList>
    </citation>
    <scope>NUCLEOTIDE SEQUENCE [LARGE SCALE GENOMIC DNA]</scope>
    <source>
        <strain evidence="1 2">7K107</strain>
    </source>
</reference>
<keyword evidence="2" id="KW-1185">Reference proteome</keyword>
<accession>A0A2W2IFI3</accession>
<protein>
    <submittedName>
        <fullName evidence="1">Uncharacterized protein</fullName>
    </submittedName>
</protein>
<evidence type="ECO:0000313" key="2">
    <source>
        <dbReference type="Proteomes" id="UP000248544"/>
    </source>
</evidence>
<dbReference type="AlphaFoldDB" id="A0A2W2IFI3"/>